<dbReference type="AlphaFoldDB" id="A0A6M1LBH1"/>
<keyword evidence="7" id="KW-1133">Transmembrane helix</keyword>
<dbReference type="GO" id="GO:0006508">
    <property type="term" value="P:proteolysis"/>
    <property type="evidence" value="ECO:0007669"/>
    <property type="project" value="UniProtKB-KW"/>
</dbReference>
<feature type="domain" description="Peptidase S8/S53" evidence="8">
    <location>
        <begin position="176"/>
        <end position="422"/>
    </location>
</feature>
<dbReference type="Proteomes" id="UP000478148">
    <property type="component" value="Unassembled WGS sequence"/>
</dbReference>
<comment type="caution">
    <text evidence="9">The sequence shown here is derived from an EMBL/GenBank/DDBJ whole genome shotgun (WGS) entry which is preliminary data.</text>
</comment>
<evidence type="ECO:0000256" key="1">
    <source>
        <dbReference type="ARBA" id="ARBA00011073"/>
    </source>
</evidence>
<dbReference type="PRINTS" id="PR00723">
    <property type="entry name" value="SUBTILISIN"/>
</dbReference>
<proteinExistence type="inferred from homology"/>
<feature type="compositionally biased region" description="Low complexity" evidence="6">
    <location>
        <begin position="127"/>
        <end position="139"/>
    </location>
</feature>
<feature type="region of interest" description="Disordered" evidence="6">
    <location>
        <begin position="489"/>
        <end position="584"/>
    </location>
</feature>
<dbReference type="Pfam" id="PF00082">
    <property type="entry name" value="Peptidase_S8"/>
    <property type="match status" value="1"/>
</dbReference>
<feature type="transmembrane region" description="Helical" evidence="7">
    <location>
        <begin position="460"/>
        <end position="479"/>
    </location>
</feature>
<dbReference type="PANTHER" id="PTHR43806">
    <property type="entry name" value="PEPTIDASE S8"/>
    <property type="match status" value="1"/>
</dbReference>
<gene>
    <name evidence="9" type="ORF">ENC19_25025</name>
</gene>
<evidence type="ECO:0000256" key="3">
    <source>
        <dbReference type="ARBA" id="ARBA00022801"/>
    </source>
</evidence>
<dbReference type="SUPFAM" id="SSF52743">
    <property type="entry name" value="Subtilisin-like"/>
    <property type="match status" value="1"/>
</dbReference>
<dbReference type="InterPro" id="IPR050131">
    <property type="entry name" value="Peptidase_S8_subtilisin-like"/>
</dbReference>
<evidence type="ECO:0000259" key="8">
    <source>
        <dbReference type="Pfam" id="PF00082"/>
    </source>
</evidence>
<evidence type="ECO:0000256" key="4">
    <source>
        <dbReference type="ARBA" id="ARBA00022825"/>
    </source>
</evidence>
<keyword evidence="3" id="KW-0378">Hydrolase</keyword>
<feature type="compositionally biased region" description="Low complexity" evidence="6">
    <location>
        <begin position="558"/>
        <end position="573"/>
    </location>
</feature>
<keyword evidence="7" id="KW-0812">Transmembrane</keyword>
<keyword evidence="4" id="KW-0720">Serine protease</keyword>
<evidence type="ECO:0000256" key="6">
    <source>
        <dbReference type="SAM" id="MobiDB-lite"/>
    </source>
</evidence>
<keyword evidence="2" id="KW-0645">Protease</keyword>
<keyword evidence="7" id="KW-0472">Membrane</keyword>
<sequence length="584" mass="58346">MTALLGLGATAAHADDYVKYYTVTSSHNGAKENLSEIAERFLGDSARSFELFNLNSGRKQPDGGALVDPARLNPGWLLILPWDAVGGGVQYGILPDTSPTTAVTPKPNTPSASPSPGPVPSAGGTGTTAPAPTKSPSSGNTTSKGGRCATAAASNSAPSWAELRLAADQAWPQSRGKGQLVAVVDSGVDGSLPQLTGHLAVGSDIVSDSGRGDTDCLGTGTAMAGLIAAQGGSGGSVTGIAPDSTILPVRIAETSTEVRATDAAAGIQAAVSAGATVIALGSYVDSNDETVAEAIVEAVEHDIVVVLGALPKSVSINPEAAIGDGTLRVGGVGVDGQAAADYLLGGVDVVAPGVNVSSIGITGTGSVAGSGTHYAVAFVAGTAALVRSAYPELTAEQVVHRVKVTADQMGTGTAPNANFGWGLINPARSVTKVLPEEAVPAKADEQGFTRLTSGSTGGRSALLVVVTLVALAAAVLLIFRIRRLLRGEPMPEEDTPEPPAGDDTPPLATRPPTVRPRESREMAAITPGVRPGDDAPETPASPRPGEQVSVPAAPAPSEPGTATPPTAATDPKASVGAKSAQTKE</sequence>
<accession>A0A6M1LBH1</accession>
<evidence type="ECO:0000256" key="2">
    <source>
        <dbReference type="ARBA" id="ARBA00022670"/>
    </source>
</evidence>
<evidence type="ECO:0000256" key="5">
    <source>
        <dbReference type="PROSITE-ProRule" id="PRU01240"/>
    </source>
</evidence>
<evidence type="ECO:0000256" key="7">
    <source>
        <dbReference type="SAM" id="Phobius"/>
    </source>
</evidence>
<dbReference type="InterPro" id="IPR015500">
    <property type="entry name" value="Peptidase_S8_subtilisin-rel"/>
</dbReference>
<dbReference type="PANTHER" id="PTHR43806:SF11">
    <property type="entry name" value="CEREVISIN-RELATED"/>
    <property type="match status" value="1"/>
</dbReference>
<dbReference type="RefSeq" id="WP_164449507.1">
    <property type="nucleotide sequence ID" value="NZ_SAIY01000010.1"/>
</dbReference>
<dbReference type="EMBL" id="SAIY01000010">
    <property type="protein sequence ID" value="NGM15665.1"/>
    <property type="molecule type" value="Genomic_DNA"/>
</dbReference>
<dbReference type="InterPro" id="IPR036852">
    <property type="entry name" value="Peptidase_S8/S53_dom_sf"/>
</dbReference>
<dbReference type="InterPro" id="IPR000209">
    <property type="entry name" value="Peptidase_S8/S53_dom"/>
</dbReference>
<feature type="region of interest" description="Disordered" evidence="6">
    <location>
        <begin position="96"/>
        <end position="153"/>
    </location>
</feature>
<organism evidence="9 10">
    <name type="scientific">Verrucosispora sioxanthis</name>
    <dbReference type="NCBI Taxonomy" id="2499994"/>
    <lineage>
        <taxon>Bacteria</taxon>
        <taxon>Bacillati</taxon>
        <taxon>Actinomycetota</taxon>
        <taxon>Actinomycetes</taxon>
        <taxon>Micromonosporales</taxon>
        <taxon>Micromonosporaceae</taxon>
        <taxon>Micromonospora</taxon>
    </lineage>
</organism>
<protein>
    <submittedName>
        <fullName evidence="9">S8 family serine peptidase</fullName>
    </submittedName>
</protein>
<comment type="caution">
    <text evidence="5">Lacks conserved residue(s) required for the propagation of feature annotation.</text>
</comment>
<evidence type="ECO:0000313" key="10">
    <source>
        <dbReference type="Proteomes" id="UP000478148"/>
    </source>
</evidence>
<evidence type="ECO:0000313" key="9">
    <source>
        <dbReference type="EMBL" id="NGM15665.1"/>
    </source>
</evidence>
<dbReference type="PROSITE" id="PS51892">
    <property type="entry name" value="SUBTILASE"/>
    <property type="match status" value="1"/>
</dbReference>
<name>A0A6M1LBH1_9ACTN</name>
<comment type="similarity">
    <text evidence="1 5">Belongs to the peptidase S8 family.</text>
</comment>
<keyword evidence="10" id="KW-1185">Reference proteome</keyword>
<reference evidence="9 10" key="1">
    <citation type="submission" date="2020-02" db="EMBL/GenBank/DDBJ databases">
        <title>Draft Genome Sequence of Verrucosispora sp. Strain CWR15, Isolated from Gulf of Mexico Sponge.</title>
        <authorList>
            <person name="Kennedy S.J."/>
            <person name="Cella E."/>
            <person name="Azarian T."/>
            <person name="Baker B.J."/>
            <person name="Shaw L.N."/>
        </authorList>
    </citation>
    <scope>NUCLEOTIDE SEQUENCE [LARGE SCALE GENOMIC DNA]</scope>
    <source>
        <strain evidence="9 10">CWR15</strain>
    </source>
</reference>
<dbReference type="GO" id="GO:0004252">
    <property type="term" value="F:serine-type endopeptidase activity"/>
    <property type="evidence" value="ECO:0007669"/>
    <property type="project" value="InterPro"/>
</dbReference>
<dbReference type="Gene3D" id="3.40.50.200">
    <property type="entry name" value="Peptidase S8/S53 domain"/>
    <property type="match status" value="1"/>
</dbReference>